<dbReference type="Pfam" id="PF00849">
    <property type="entry name" value="PseudoU_synth_2"/>
    <property type="match status" value="1"/>
</dbReference>
<dbReference type="InterPro" id="IPR006224">
    <property type="entry name" value="PsdUridine_synth_RluA-like_CS"/>
</dbReference>
<comment type="function">
    <text evidence="5">Responsible for synthesis of pseudouridine from uracil.</text>
</comment>
<evidence type="ECO:0000256" key="5">
    <source>
        <dbReference type="RuleBase" id="RU362028"/>
    </source>
</evidence>
<comment type="similarity">
    <text evidence="1 5">Belongs to the pseudouridine synthase RluA family.</text>
</comment>
<sequence>MVAEESKVRLDQYISGQIDRSRSFCTNLIKDGLVLVNGKKVKPSYKININDIIIVKIPKEEPLDLKPADIPLNIIYENEYYIIINKQPGLCVHPAPGNKYNTLVNAIINKYQLDDEDELRPGIIHRLDKDTSGLIIVAKNRVVKEKLSHLFKERMVEKKYYALCYGNPKWEHVIVENKIGRHPVDRKKMAVVENGRFAKSEIWVLKRWKDIFLADVKIYTGRTHQIRVHMSHLGFPLIGDTVYGNKLSKKIDFPRQALHSYYLSFQCPFEKRLVSFKIGFPDDMKSFIDKWSINS</sequence>
<dbReference type="OrthoDB" id="9773999at2"/>
<dbReference type="InterPro" id="IPR050188">
    <property type="entry name" value="RluA_PseudoU_synthase"/>
</dbReference>
<dbReference type="Gene3D" id="3.30.2350.10">
    <property type="entry name" value="Pseudouridine synthase"/>
    <property type="match status" value="1"/>
</dbReference>
<evidence type="ECO:0000313" key="8">
    <source>
        <dbReference type="Proteomes" id="UP000322876"/>
    </source>
</evidence>
<dbReference type="CDD" id="cd02869">
    <property type="entry name" value="PseudoU_synth_RluA_like"/>
    <property type="match status" value="1"/>
</dbReference>
<dbReference type="PANTHER" id="PTHR21600:SF44">
    <property type="entry name" value="RIBOSOMAL LARGE SUBUNIT PSEUDOURIDINE SYNTHASE D"/>
    <property type="match status" value="1"/>
</dbReference>
<dbReference type="Gene3D" id="3.10.290.10">
    <property type="entry name" value="RNA-binding S4 domain"/>
    <property type="match status" value="1"/>
</dbReference>
<dbReference type="PANTHER" id="PTHR21600">
    <property type="entry name" value="MITOCHONDRIAL RNA PSEUDOURIDINE SYNTHASE"/>
    <property type="match status" value="1"/>
</dbReference>
<feature type="domain" description="RNA-binding S4" evidence="6">
    <location>
        <begin position="8"/>
        <end position="71"/>
    </location>
</feature>
<gene>
    <name evidence="7" type="ORF">FHQ18_08110</name>
</gene>
<dbReference type="InterPro" id="IPR002942">
    <property type="entry name" value="S4_RNA-bd"/>
</dbReference>
<comment type="caution">
    <text evidence="7">The sequence shown here is derived from an EMBL/GenBank/DDBJ whole genome shotgun (WGS) entry which is preliminary data.</text>
</comment>
<dbReference type="GO" id="GO:0003723">
    <property type="term" value="F:RNA binding"/>
    <property type="evidence" value="ECO:0007669"/>
    <property type="project" value="UniProtKB-KW"/>
</dbReference>
<name>A0A5A8F2A6_9BACT</name>
<evidence type="ECO:0000313" key="7">
    <source>
        <dbReference type="EMBL" id="KAA0257881.1"/>
    </source>
</evidence>
<dbReference type="CDD" id="cd00165">
    <property type="entry name" value="S4"/>
    <property type="match status" value="1"/>
</dbReference>
<dbReference type="GO" id="GO:0120159">
    <property type="term" value="F:rRNA pseudouridine synthase activity"/>
    <property type="evidence" value="ECO:0007669"/>
    <property type="project" value="UniProtKB-ARBA"/>
</dbReference>
<dbReference type="InterPro" id="IPR006225">
    <property type="entry name" value="PsdUridine_synth_RluC/D"/>
</dbReference>
<dbReference type="InterPro" id="IPR020103">
    <property type="entry name" value="PsdUridine_synth_cat_dom_sf"/>
</dbReference>
<dbReference type="SMART" id="SM00363">
    <property type="entry name" value="S4"/>
    <property type="match status" value="1"/>
</dbReference>
<dbReference type="PROSITE" id="PS50889">
    <property type="entry name" value="S4"/>
    <property type="match status" value="1"/>
</dbReference>
<dbReference type="EMBL" id="VFJB01000006">
    <property type="protein sequence ID" value="KAA0257881.1"/>
    <property type="molecule type" value="Genomic_DNA"/>
</dbReference>
<organism evidence="7 8">
    <name type="scientific">Deferribacter autotrophicus</name>
    <dbReference type="NCBI Taxonomy" id="500465"/>
    <lineage>
        <taxon>Bacteria</taxon>
        <taxon>Pseudomonadati</taxon>
        <taxon>Deferribacterota</taxon>
        <taxon>Deferribacteres</taxon>
        <taxon>Deferribacterales</taxon>
        <taxon>Deferribacteraceae</taxon>
        <taxon>Deferribacter</taxon>
    </lineage>
</organism>
<accession>A0A5A8F2A6</accession>
<proteinExistence type="inferred from homology"/>
<dbReference type="Proteomes" id="UP000322876">
    <property type="component" value="Unassembled WGS sequence"/>
</dbReference>
<dbReference type="Pfam" id="PF01479">
    <property type="entry name" value="S4"/>
    <property type="match status" value="1"/>
</dbReference>
<dbReference type="InterPro" id="IPR036986">
    <property type="entry name" value="S4_RNA-bd_sf"/>
</dbReference>
<dbReference type="SUPFAM" id="SSF55120">
    <property type="entry name" value="Pseudouridine synthase"/>
    <property type="match status" value="1"/>
</dbReference>
<dbReference type="PROSITE" id="PS01129">
    <property type="entry name" value="PSI_RLU"/>
    <property type="match status" value="1"/>
</dbReference>
<dbReference type="SUPFAM" id="SSF55174">
    <property type="entry name" value="Alpha-L RNA-binding motif"/>
    <property type="match status" value="1"/>
</dbReference>
<evidence type="ECO:0000256" key="4">
    <source>
        <dbReference type="PROSITE-ProRule" id="PRU00182"/>
    </source>
</evidence>
<protein>
    <recommendedName>
        <fullName evidence="5">Pseudouridine synthase</fullName>
        <ecNumber evidence="5">5.4.99.-</ecNumber>
    </recommendedName>
</protein>
<dbReference type="GO" id="GO:0000455">
    <property type="term" value="P:enzyme-directed rRNA pseudouridine synthesis"/>
    <property type="evidence" value="ECO:0007669"/>
    <property type="project" value="UniProtKB-ARBA"/>
</dbReference>
<keyword evidence="2 5" id="KW-0413">Isomerase</keyword>
<evidence type="ECO:0000256" key="1">
    <source>
        <dbReference type="ARBA" id="ARBA00010876"/>
    </source>
</evidence>
<keyword evidence="4" id="KW-0694">RNA-binding</keyword>
<evidence type="ECO:0000259" key="6">
    <source>
        <dbReference type="SMART" id="SM00363"/>
    </source>
</evidence>
<feature type="active site" evidence="3">
    <location>
        <position position="128"/>
    </location>
</feature>
<evidence type="ECO:0000256" key="2">
    <source>
        <dbReference type="ARBA" id="ARBA00023235"/>
    </source>
</evidence>
<keyword evidence="8" id="KW-1185">Reference proteome</keyword>
<dbReference type="NCBIfam" id="TIGR00005">
    <property type="entry name" value="rluA_subfam"/>
    <property type="match status" value="1"/>
</dbReference>
<comment type="catalytic activity">
    <reaction evidence="5">
        <text>a uridine in RNA = a pseudouridine in RNA</text>
        <dbReference type="Rhea" id="RHEA:48348"/>
        <dbReference type="Rhea" id="RHEA-COMP:12068"/>
        <dbReference type="Rhea" id="RHEA-COMP:12069"/>
        <dbReference type="ChEBI" id="CHEBI:65314"/>
        <dbReference type="ChEBI" id="CHEBI:65315"/>
    </reaction>
</comment>
<evidence type="ECO:0000256" key="3">
    <source>
        <dbReference type="PIRSR" id="PIRSR606225-1"/>
    </source>
</evidence>
<dbReference type="EC" id="5.4.99.-" evidence="5"/>
<reference evidence="7 8" key="1">
    <citation type="submission" date="2019-06" db="EMBL/GenBank/DDBJ databases">
        <title>Genomic insights into carbon and energy metabolism of Deferribacter autotrophicus revealed new metabolic traits in the phylum Deferribacteres.</title>
        <authorList>
            <person name="Slobodkin A.I."/>
            <person name="Slobodkina G.B."/>
            <person name="Allioux M."/>
            <person name="Alain K."/>
            <person name="Jebbar M."/>
            <person name="Shadrin V."/>
            <person name="Kublanov I.V."/>
            <person name="Toshchakov S.V."/>
            <person name="Bonch-Osmolovskaya E.A."/>
        </authorList>
    </citation>
    <scope>NUCLEOTIDE SEQUENCE [LARGE SCALE GENOMIC DNA]</scope>
    <source>
        <strain evidence="7 8">SL50</strain>
    </source>
</reference>
<dbReference type="AlphaFoldDB" id="A0A5A8F2A6"/>
<dbReference type="InterPro" id="IPR006145">
    <property type="entry name" value="PsdUridine_synth_RsuA/RluA"/>
</dbReference>